<evidence type="ECO:0000256" key="1">
    <source>
        <dbReference type="SAM" id="MobiDB-lite"/>
    </source>
</evidence>
<feature type="region of interest" description="Disordered" evidence="1">
    <location>
        <begin position="122"/>
        <end position="158"/>
    </location>
</feature>
<evidence type="ECO:0000313" key="3">
    <source>
        <dbReference type="EMBL" id="SDK36648.1"/>
    </source>
</evidence>
<dbReference type="PIRSF" id="PIRSF012509">
    <property type="entry name" value="CamS"/>
    <property type="match status" value="1"/>
</dbReference>
<dbReference type="PROSITE" id="PS51257">
    <property type="entry name" value="PROKAR_LIPOPROTEIN"/>
    <property type="match status" value="1"/>
</dbReference>
<dbReference type="InterPro" id="IPR011426">
    <property type="entry name" value="CamS"/>
</dbReference>
<name>A0A1G9BAV6_9BACI</name>
<keyword evidence="2" id="KW-0732">Signal</keyword>
<keyword evidence="4" id="KW-1185">Reference proteome</keyword>
<evidence type="ECO:0000256" key="2">
    <source>
        <dbReference type="SAM" id="SignalP"/>
    </source>
</evidence>
<feature type="compositionally biased region" description="Acidic residues" evidence="1">
    <location>
        <begin position="124"/>
        <end position="137"/>
    </location>
</feature>
<dbReference type="EMBL" id="FNFL01000005">
    <property type="protein sequence ID" value="SDK36648.1"/>
    <property type="molecule type" value="Genomic_DNA"/>
</dbReference>
<organism evidence="3 4">
    <name type="scientific">Sediminibacillus albus</name>
    <dbReference type="NCBI Taxonomy" id="407036"/>
    <lineage>
        <taxon>Bacteria</taxon>
        <taxon>Bacillati</taxon>
        <taxon>Bacillota</taxon>
        <taxon>Bacilli</taxon>
        <taxon>Bacillales</taxon>
        <taxon>Bacillaceae</taxon>
        <taxon>Sediminibacillus</taxon>
    </lineage>
</organism>
<dbReference type="CDD" id="cd13441">
    <property type="entry name" value="CamS_repeat_1"/>
    <property type="match status" value="1"/>
</dbReference>
<evidence type="ECO:0000313" key="4">
    <source>
        <dbReference type="Proteomes" id="UP000198694"/>
    </source>
</evidence>
<sequence length="395" mass="45398">MKSVKRKLALWMCVLLALAGCAPSFDNEEEVIEENQDDTTQQETAIIPSYNVSEEEYKVILPYKLSKARGVIVNQVANRLDISEFEEGLRRHSKQSFDPDKFYFQEGQKLDEDTIYDWLGREETPDDKEEESEEGKEEDPGLNPIIKDDSDKEAHRESPKYLSHILEQDYLQKKGENTVELGGISIGLALKSNYRFQTEIGGPYYYKDISMKEMLSEGKKIAEEVLKRMRKMEDVPDVPIMIALYREEDRGSLVPGSFVAKTNVAANSSSIGEWETIDEENILFPSDEAEEKYTEESDRLKTFEQDVAEYFPNYTGVIGKGFYINEELQKLRVEIPIEFNGKAEVVGFTQYVYGLAMETFENYYELEINITSGNNQESLITRDAGQDEPEVHIYQ</sequence>
<dbReference type="Proteomes" id="UP000198694">
    <property type="component" value="Unassembled WGS sequence"/>
</dbReference>
<dbReference type="Gene3D" id="3.10.570.10">
    <property type="entry name" value="sex pheromone staph- cam373 precursor domain"/>
    <property type="match status" value="1"/>
</dbReference>
<accession>A0A1G9BAV6</accession>
<dbReference type="STRING" id="407036.SAMN05216243_2921"/>
<gene>
    <name evidence="3" type="ORF">SAMN05216243_2921</name>
</gene>
<proteinExistence type="predicted"/>
<feature type="signal peptide" evidence="2">
    <location>
        <begin position="1"/>
        <end position="26"/>
    </location>
</feature>
<reference evidence="3 4" key="1">
    <citation type="submission" date="2016-10" db="EMBL/GenBank/DDBJ databases">
        <authorList>
            <person name="de Groot N.N."/>
        </authorList>
    </citation>
    <scope>NUCLEOTIDE SEQUENCE [LARGE SCALE GENOMIC DNA]</scope>
    <source>
        <strain evidence="3 4">CGMCC 1.6502</strain>
    </source>
</reference>
<protein>
    <submittedName>
        <fullName evidence="3">Protein involved in sex pheromone biosynthesis</fullName>
    </submittedName>
</protein>
<dbReference type="AlphaFoldDB" id="A0A1G9BAV6"/>
<dbReference type="CDD" id="cd13440">
    <property type="entry name" value="CamS_repeat_2"/>
    <property type="match status" value="1"/>
</dbReference>
<feature type="compositionally biased region" description="Basic and acidic residues" evidence="1">
    <location>
        <begin position="146"/>
        <end position="158"/>
    </location>
</feature>
<feature type="chain" id="PRO_5038982421" evidence="2">
    <location>
        <begin position="27"/>
        <end position="395"/>
    </location>
</feature>
<dbReference type="Pfam" id="PF07537">
    <property type="entry name" value="CamS"/>
    <property type="match status" value="1"/>
</dbReference>